<dbReference type="PRINTS" id="PR00455">
    <property type="entry name" value="HTHTETR"/>
</dbReference>
<feature type="DNA-binding region" description="H-T-H motif" evidence="2">
    <location>
        <begin position="36"/>
        <end position="55"/>
    </location>
</feature>
<dbReference type="RefSeq" id="WP_345375014.1">
    <property type="nucleotide sequence ID" value="NZ_BAABLM010000002.1"/>
</dbReference>
<gene>
    <name evidence="4" type="ORF">GCM10025780_15150</name>
</gene>
<dbReference type="EMBL" id="BAABLM010000002">
    <property type="protein sequence ID" value="GAA4672110.1"/>
    <property type="molecule type" value="Genomic_DNA"/>
</dbReference>
<accession>A0ABP8VUP0</accession>
<dbReference type="InterPro" id="IPR036271">
    <property type="entry name" value="Tet_transcr_reg_TetR-rel_C_sf"/>
</dbReference>
<comment type="caution">
    <text evidence="4">The sequence shown here is derived from an EMBL/GenBank/DDBJ whole genome shotgun (WGS) entry which is preliminary data.</text>
</comment>
<dbReference type="Pfam" id="PF00440">
    <property type="entry name" value="TetR_N"/>
    <property type="match status" value="2"/>
</dbReference>
<dbReference type="InterPro" id="IPR001647">
    <property type="entry name" value="HTH_TetR"/>
</dbReference>
<dbReference type="InterPro" id="IPR009057">
    <property type="entry name" value="Homeodomain-like_sf"/>
</dbReference>
<dbReference type="PANTHER" id="PTHR30055:SF226">
    <property type="entry name" value="HTH-TYPE TRANSCRIPTIONAL REGULATOR PKSA"/>
    <property type="match status" value="1"/>
</dbReference>
<feature type="domain" description="HTH tetR-type" evidence="3">
    <location>
        <begin position="219"/>
        <end position="279"/>
    </location>
</feature>
<keyword evidence="1 2" id="KW-0238">DNA-binding</keyword>
<name>A0ABP8VUP0_9MICO</name>
<proteinExistence type="predicted"/>
<evidence type="ECO:0000313" key="4">
    <source>
        <dbReference type="EMBL" id="GAA4672110.1"/>
    </source>
</evidence>
<evidence type="ECO:0000256" key="1">
    <source>
        <dbReference type="ARBA" id="ARBA00023125"/>
    </source>
</evidence>
<keyword evidence="5" id="KW-1185">Reference proteome</keyword>
<protein>
    <recommendedName>
        <fullName evidence="3">HTH tetR-type domain-containing protein</fullName>
    </recommendedName>
</protein>
<feature type="domain" description="HTH tetR-type" evidence="3">
    <location>
        <begin position="13"/>
        <end position="73"/>
    </location>
</feature>
<dbReference type="Proteomes" id="UP001501295">
    <property type="component" value="Unassembled WGS sequence"/>
</dbReference>
<dbReference type="Gene3D" id="1.10.357.10">
    <property type="entry name" value="Tetracycline Repressor, domain 2"/>
    <property type="match status" value="2"/>
</dbReference>
<dbReference type="SUPFAM" id="SSF46689">
    <property type="entry name" value="Homeodomain-like"/>
    <property type="match status" value="2"/>
</dbReference>
<dbReference type="PANTHER" id="PTHR30055">
    <property type="entry name" value="HTH-TYPE TRANSCRIPTIONAL REGULATOR RUTR"/>
    <property type="match status" value="1"/>
</dbReference>
<evidence type="ECO:0000313" key="5">
    <source>
        <dbReference type="Proteomes" id="UP001501295"/>
    </source>
</evidence>
<feature type="DNA-binding region" description="H-T-H motif" evidence="2">
    <location>
        <begin position="242"/>
        <end position="261"/>
    </location>
</feature>
<dbReference type="InterPro" id="IPR050109">
    <property type="entry name" value="HTH-type_TetR-like_transc_reg"/>
</dbReference>
<reference evidence="5" key="1">
    <citation type="journal article" date="2019" name="Int. J. Syst. Evol. Microbiol.">
        <title>The Global Catalogue of Microorganisms (GCM) 10K type strain sequencing project: providing services to taxonomists for standard genome sequencing and annotation.</title>
        <authorList>
            <consortium name="The Broad Institute Genomics Platform"/>
            <consortium name="The Broad Institute Genome Sequencing Center for Infectious Disease"/>
            <person name="Wu L."/>
            <person name="Ma J."/>
        </authorList>
    </citation>
    <scope>NUCLEOTIDE SEQUENCE [LARGE SCALE GENOMIC DNA]</scope>
    <source>
        <strain evidence="5">JCM 18956</strain>
    </source>
</reference>
<dbReference type="PROSITE" id="PS50977">
    <property type="entry name" value="HTH_TETR_2"/>
    <property type="match status" value="2"/>
</dbReference>
<evidence type="ECO:0000259" key="3">
    <source>
        <dbReference type="PROSITE" id="PS50977"/>
    </source>
</evidence>
<sequence length="406" mass="44905">MRTGIDGRRLRSIKSRAEILDAAEALFGTTGYDATSLRAIAQAIGMSTPGLQRHFATKADVLTALLARIQNRNEEHLASFASTAVSPREFTTLLAAQRMEKPHELELTTILLGEATDPEHPAHDYLASRFDRTLQRLSGAFGERSLEVYAGWSGLVLLWSYFPERIDPVALLEAWIRRLEENAVDGKSGSKAGDAARVVAEVDYRLPVRAREADEVGGKLTERRIVEAAARAFARGGYRPTSLRQIATDLETSHGALLYWFANKQALLEAVLGSRDPNLPTSFATSDEALAALSAVYPLARANEADLDQVRLYQVLVCESVDPAHPAHGFFERRYGVVIARFTAAMTVLQEAGILRPELDPEEEAVWLTALWDGLQLHSFYRLGLDVPERLRRHLNTLLTVTLPPV</sequence>
<evidence type="ECO:0000256" key="2">
    <source>
        <dbReference type="PROSITE-ProRule" id="PRU00335"/>
    </source>
</evidence>
<dbReference type="SUPFAM" id="SSF48498">
    <property type="entry name" value="Tetracyclin repressor-like, C-terminal domain"/>
    <property type="match status" value="1"/>
</dbReference>
<organism evidence="4 5">
    <name type="scientific">Frondihabitans cladoniiphilus</name>
    <dbReference type="NCBI Taxonomy" id="715785"/>
    <lineage>
        <taxon>Bacteria</taxon>
        <taxon>Bacillati</taxon>
        <taxon>Actinomycetota</taxon>
        <taxon>Actinomycetes</taxon>
        <taxon>Micrococcales</taxon>
        <taxon>Microbacteriaceae</taxon>
        <taxon>Frondihabitans</taxon>
    </lineage>
</organism>